<evidence type="ECO:0000256" key="3">
    <source>
        <dbReference type="ARBA" id="ARBA00023163"/>
    </source>
</evidence>
<dbReference type="SUPFAM" id="SSF46689">
    <property type="entry name" value="Homeodomain-like"/>
    <property type="match status" value="1"/>
</dbReference>
<feature type="domain" description="HTH tetR-type" evidence="5">
    <location>
        <begin position="3"/>
        <end position="63"/>
    </location>
</feature>
<proteinExistence type="predicted"/>
<feature type="DNA-binding region" description="H-T-H motif" evidence="4">
    <location>
        <begin position="26"/>
        <end position="45"/>
    </location>
</feature>
<dbReference type="Pfam" id="PF00440">
    <property type="entry name" value="TetR_N"/>
    <property type="match status" value="1"/>
</dbReference>
<dbReference type="EMBL" id="QEXO01000003">
    <property type="protein sequence ID" value="PWE14170.1"/>
    <property type="molecule type" value="Genomic_DNA"/>
</dbReference>
<keyword evidence="1" id="KW-0805">Transcription regulation</keyword>
<evidence type="ECO:0000313" key="6">
    <source>
        <dbReference type="EMBL" id="PWE14170.1"/>
    </source>
</evidence>
<dbReference type="GO" id="GO:0000976">
    <property type="term" value="F:transcription cis-regulatory region binding"/>
    <property type="evidence" value="ECO:0007669"/>
    <property type="project" value="TreeGrafter"/>
</dbReference>
<reference evidence="6 7" key="1">
    <citation type="submission" date="2018-05" db="EMBL/GenBank/DDBJ databases">
        <title>Genome Sequence of an Efficient Indole-Degrading Bacterium, Alcaligenes sp.YBY.</title>
        <authorList>
            <person name="Yang B."/>
        </authorList>
    </citation>
    <scope>NUCLEOTIDE SEQUENCE [LARGE SCALE GENOMIC DNA]</scope>
    <source>
        <strain evidence="6 7">YBY</strain>
    </source>
</reference>
<dbReference type="STRING" id="511.UZ73_11410"/>
<evidence type="ECO:0000256" key="4">
    <source>
        <dbReference type="PROSITE-ProRule" id="PRU00335"/>
    </source>
</evidence>
<evidence type="ECO:0000259" key="5">
    <source>
        <dbReference type="PROSITE" id="PS50977"/>
    </source>
</evidence>
<dbReference type="InterPro" id="IPR009057">
    <property type="entry name" value="Homeodomain-like_sf"/>
</dbReference>
<evidence type="ECO:0000256" key="1">
    <source>
        <dbReference type="ARBA" id="ARBA00023015"/>
    </source>
</evidence>
<dbReference type="GO" id="GO:0003700">
    <property type="term" value="F:DNA-binding transcription factor activity"/>
    <property type="evidence" value="ECO:0007669"/>
    <property type="project" value="TreeGrafter"/>
</dbReference>
<organism evidence="6 7">
    <name type="scientific">Alcaligenes faecalis</name>
    <dbReference type="NCBI Taxonomy" id="511"/>
    <lineage>
        <taxon>Bacteria</taxon>
        <taxon>Pseudomonadati</taxon>
        <taxon>Pseudomonadota</taxon>
        <taxon>Betaproteobacteria</taxon>
        <taxon>Burkholderiales</taxon>
        <taxon>Alcaligenaceae</taxon>
        <taxon>Alcaligenes</taxon>
    </lineage>
</organism>
<dbReference type="PANTHER" id="PTHR30055">
    <property type="entry name" value="HTH-TYPE TRANSCRIPTIONAL REGULATOR RUTR"/>
    <property type="match status" value="1"/>
</dbReference>
<keyword evidence="3" id="KW-0804">Transcription</keyword>
<evidence type="ECO:0000313" key="7">
    <source>
        <dbReference type="Proteomes" id="UP000245216"/>
    </source>
</evidence>
<evidence type="ECO:0000256" key="2">
    <source>
        <dbReference type="ARBA" id="ARBA00023125"/>
    </source>
</evidence>
<gene>
    <name evidence="6" type="ORF">DF183_13575</name>
</gene>
<dbReference type="InterPro" id="IPR001647">
    <property type="entry name" value="HTH_TetR"/>
</dbReference>
<name>A0A2U2BJI1_ALCFA</name>
<dbReference type="Gene3D" id="1.10.10.60">
    <property type="entry name" value="Homeodomain-like"/>
    <property type="match status" value="1"/>
</dbReference>
<dbReference type="Proteomes" id="UP000245216">
    <property type="component" value="Unassembled WGS sequence"/>
</dbReference>
<dbReference type="InterPro" id="IPR050109">
    <property type="entry name" value="HTH-type_TetR-like_transc_reg"/>
</dbReference>
<dbReference type="PRINTS" id="PR00455">
    <property type="entry name" value="HTHTETR"/>
</dbReference>
<dbReference type="PANTHER" id="PTHR30055:SF238">
    <property type="entry name" value="MYCOFACTOCIN BIOSYNTHESIS TRANSCRIPTIONAL REGULATOR MFTR-RELATED"/>
    <property type="match status" value="1"/>
</dbReference>
<keyword evidence="2 4" id="KW-0238">DNA-binding</keyword>
<reference evidence="6 7" key="2">
    <citation type="submission" date="2018-05" db="EMBL/GenBank/DDBJ databases">
        <authorList>
            <person name="Lanie J.A."/>
            <person name="Ng W.-L."/>
            <person name="Kazmierczak K.M."/>
            <person name="Andrzejewski T.M."/>
            <person name="Davidsen T.M."/>
            <person name="Wayne K.J."/>
            <person name="Tettelin H."/>
            <person name="Glass J.I."/>
            <person name="Rusch D."/>
            <person name="Podicherti R."/>
            <person name="Tsui H.-C.T."/>
            <person name="Winkler M.E."/>
        </authorList>
    </citation>
    <scope>NUCLEOTIDE SEQUENCE [LARGE SCALE GENOMIC DNA]</scope>
    <source>
        <strain evidence="6 7">YBY</strain>
    </source>
</reference>
<sequence>MSKTTTEKLQDAALARFAVQGFDATTMNEIAADVGIKKPSVYAHFRNKDELFLSLIPKIVEDELNHARQVLQGGEGIRQQLRAYLEGIQERFEQSHQVRFWIRTLFAPPVHLYDVVMEPMHVFMADLEGIIHRALAQSALARPETGLSVDTLAMTYMALIDSLQSELLFGGARKYQRRLESVWLVFEAALRTDRPA</sequence>
<comment type="caution">
    <text evidence="6">The sequence shown here is derived from an EMBL/GenBank/DDBJ whole genome shotgun (WGS) entry which is preliminary data.</text>
</comment>
<dbReference type="PROSITE" id="PS50977">
    <property type="entry name" value="HTH_TETR_2"/>
    <property type="match status" value="1"/>
</dbReference>
<dbReference type="Gene3D" id="1.10.357.10">
    <property type="entry name" value="Tetracycline Repressor, domain 2"/>
    <property type="match status" value="1"/>
</dbReference>
<dbReference type="RefSeq" id="WP_109089328.1">
    <property type="nucleotide sequence ID" value="NZ_QEXO01000003.1"/>
</dbReference>
<accession>A0A2U2BJI1</accession>
<dbReference type="AlphaFoldDB" id="A0A2U2BJI1"/>
<protein>
    <submittedName>
        <fullName evidence="6">TetR/AcrR family transcriptional regulator</fullName>
    </submittedName>
</protein>